<reference evidence="2" key="1">
    <citation type="submission" date="2019-04" db="EMBL/GenBank/DDBJ databases">
        <title>Friends and foes A comparative genomics studyof 23 Aspergillus species from section Flavi.</title>
        <authorList>
            <consortium name="DOE Joint Genome Institute"/>
            <person name="Kjaerbolling I."/>
            <person name="Vesth T."/>
            <person name="Frisvad J.C."/>
            <person name="Nybo J.L."/>
            <person name="Theobald S."/>
            <person name="Kildgaard S."/>
            <person name="Isbrandt T."/>
            <person name="Kuo A."/>
            <person name="Sato A."/>
            <person name="Lyhne E.K."/>
            <person name="Kogle M.E."/>
            <person name="Wiebenga A."/>
            <person name="Kun R.S."/>
            <person name="Lubbers R.J."/>
            <person name="Makela M.R."/>
            <person name="Barry K."/>
            <person name="Chovatia M."/>
            <person name="Clum A."/>
            <person name="Daum C."/>
            <person name="Haridas S."/>
            <person name="He G."/>
            <person name="LaButti K."/>
            <person name="Lipzen A."/>
            <person name="Mondo S."/>
            <person name="Riley R."/>
            <person name="Salamov A."/>
            <person name="Simmons B.A."/>
            <person name="Magnuson J.K."/>
            <person name="Henrissat B."/>
            <person name="Mortensen U.H."/>
            <person name="Larsen T.O."/>
            <person name="Devries R.P."/>
            <person name="Grigoriev I.V."/>
            <person name="Machida M."/>
            <person name="Baker S.E."/>
            <person name="Andersen M.R."/>
        </authorList>
    </citation>
    <scope>NUCLEOTIDE SEQUENCE [LARGE SCALE GENOMIC DNA]</scope>
    <source>
        <strain evidence="2">CBS 553.77</strain>
    </source>
</reference>
<sequence length="87" mass="9636">MSGERRESGRAKCLVAVALSCAHHPLSRLSLTHTSWVSDLFKGDMCHCSWKRCPLLGLQPITRYAYSGIHDTSTLCEIIAGRGIYKS</sequence>
<keyword evidence="2" id="KW-1185">Reference proteome</keyword>
<evidence type="ECO:0000313" key="1">
    <source>
        <dbReference type="EMBL" id="KAE8355595.1"/>
    </source>
</evidence>
<proteinExistence type="predicted"/>
<evidence type="ECO:0000313" key="2">
    <source>
        <dbReference type="Proteomes" id="UP000327118"/>
    </source>
</evidence>
<gene>
    <name evidence="1" type="ORF">BDV28DRAFT_30340</name>
</gene>
<dbReference type="Proteomes" id="UP000327118">
    <property type="component" value="Unassembled WGS sequence"/>
</dbReference>
<protein>
    <submittedName>
        <fullName evidence="1">Uncharacterized protein</fullName>
    </submittedName>
</protein>
<dbReference type="AlphaFoldDB" id="A0A5N6ZDB2"/>
<accession>A0A5N6ZDB2</accession>
<organism evidence="1 2">
    <name type="scientific">Aspergillus coremiiformis</name>
    <dbReference type="NCBI Taxonomy" id="138285"/>
    <lineage>
        <taxon>Eukaryota</taxon>
        <taxon>Fungi</taxon>
        <taxon>Dikarya</taxon>
        <taxon>Ascomycota</taxon>
        <taxon>Pezizomycotina</taxon>
        <taxon>Eurotiomycetes</taxon>
        <taxon>Eurotiomycetidae</taxon>
        <taxon>Eurotiales</taxon>
        <taxon>Aspergillaceae</taxon>
        <taxon>Aspergillus</taxon>
        <taxon>Aspergillus subgen. Circumdati</taxon>
    </lineage>
</organism>
<name>A0A5N6ZDB2_9EURO</name>
<dbReference type="EMBL" id="ML739049">
    <property type="protein sequence ID" value="KAE8355595.1"/>
    <property type="molecule type" value="Genomic_DNA"/>
</dbReference>